<dbReference type="EMBL" id="JAAWVO010044877">
    <property type="protein sequence ID" value="MBN3319455.1"/>
    <property type="molecule type" value="Genomic_DNA"/>
</dbReference>
<dbReference type="Pfam" id="PF01504">
    <property type="entry name" value="PIP5K"/>
    <property type="match status" value="1"/>
</dbReference>
<dbReference type="InterPro" id="IPR027483">
    <property type="entry name" value="PInositol-4-P-4/5-kinase_C_sf"/>
</dbReference>
<dbReference type="InterPro" id="IPR027484">
    <property type="entry name" value="PInositol-4-P-5-kinase_N"/>
</dbReference>
<evidence type="ECO:0000256" key="1">
    <source>
        <dbReference type="PROSITE-ProRule" id="PRU00781"/>
    </source>
</evidence>
<proteinExistence type="predicted"/>
<keyword evidence="1" id="KW-0547">Nucleotide-binding</keyword>
<sequence>MHVCVCVCLDQMEAPDPRAPRRSRTVRRRMLWSLRQQWKLLGLFEIDQEHEFYALTCMMKEGLSAAVQNTIDNPPLDELSEDDFKVEVTQVHKGFKMQTFAGPVFASLRRSLGMSEKEYQSSLSSEGFYLQFISNSKSKADFFLTNDKKFFLKTQNKREVKFLLSNLKIYMQHLENYPHSLLVKFLGVHRIKIPHQSKKYFIVMQSVFYPDERIEARYDIKGCQVSRWTDPAPEGSQIIVVLKDLNFDGKNINLGQQRSWLLRQVEIDTAFLRQLNVLDYSLLLAHQPLHKDEKGQSLSFANLIMRTKKSVNPGASPSHSGAPSVPGAVEEDATLLVSELECGTDRCQVREVHRDSPDIPLRAFDSAGAAPGPELRELQAQNRRLLPNFKNPLHVIDGPELRYFVGIIDIFTVYGFRKKLEHLWKRLRYPGQAFSTVSPPAYSSRLCQWVQAHAQ</sequence>
<protein>
    <submittedName>
        <fullName evidence="3">PI5L1 protein</fullName>
    </submittedName>
</protein>
<dbReference type="SMART" id="SM00330">
    <property type="entry name" value="PIPKc"/>
    <property type="match status" value="1"/>
</dbReference>
<dbReference type="GO" id="GO:0016308">
    <property type="term" value="F:1-phosphatidylinositol-4-phosphate 5-kinase activity"/>
    <property type="evidence" value="ECO:0007669"/>
    <property type="project" value="TreeGrafter"/>
</dbReference>
<evidence type="ECO:0000259" key="2">
    <source>
        <dbReference type="PROSITE" id="PS51455"/>
    </source>
</evidence>
<evidence type="ECO:0000313" key="4">
    <source>
        <dbReference type="Proteomes" id="UP000736164"/>
    </source>
</evidence>
<feature type="domain" description="PIPK" evidence="2">
    <location>
        <begin position="36"/>
        <end position="454"/>
    </location>
</feature>
<keyword evidence="1" id="KW-0808">Transferase</keyword>
<dbReference type="SUPFAM" id="SSF56104">
    <property type="entry name" value="SAICAR synthase-like"/>
    <property type="match status" value="1"/>
</dbReference>
<dbReference type="PANTHER" id="PTHR23086:SF46">
    <property type="entry name" value="PHOSPHATIDYLINOSITOL 4-PHOSPHATE 5-KINASE-LIKE PROTEIN 1"/>
    <property type="match status" value="1"/>
</dbReference>
<evidence type="ECO:0000313" key="3">
    <source>
        <dbReference type="EMBL" id="MBN3319455.1"/>
    </source>
</evidence>
<feature type="non-terminal residue" evidence="3">
    <location>
        <position position="1"/>
    </location>
</feature>
<feature type="non-terminal residue" evidence="3">
    <location>
        <position position="455"/>
    </location>
</feature>
<dbReference type="GO" id="GO:0046854">
    <property type="term" value="P:phosphatidylinositol phosphate biosynthetic process"/>
    <property type="evidence" value="ECO:0007669"/>
    <property type="project" value="TreeGrafter"/>
</dbReference>
<keyword evidence="4" id="KW-1185">Reference proteome</keyword>
<dbReference type="Gene3D" id="3.30.810.10">
    <property type="entry name" value="2-Layer Sandwich"/>
    <property type="match status" value="1"/>
</dbReference>
<comment type="caution">
    <text evidence="3">The sequence shown here is derived from an EMBL/GenBank/DDBJ whole genome shotgun (WGS) entry which is preliminary data.</text>
</comment>
<dbReference type="Proteomes" id="UP000736164">
    <property type="component" value="Unassembled WGS sequence"/>
</dbReference>
<dbReference type="AlphaFoldDB" id="A0A8J7NX91"/>
<dbReference type="InterPro" id="IPR023610">
    <property type="entry name" value="PInositol-4/5-P-5/4-kinase"/>
</dbReference>
<reference evidence="3" key="1">
    <citation type="journal article" date="2021" name="Cell">
        <title>Tracing the genetic footprints of vertebrate landing in non-teleost ray-finned fishes.</title>
        <authorList>
            <person name="Bi X."/>
            <person name="Wang K."/>
            <person name="Yang L."/>
            <person name="Pan H."/>
            <person name="Jiang H."/>
            <person name="Wei Q."/>
            <person name="Fang M."/>
            <person name="Yu H."/>
            <person name="Zhu C."/>
            <person name="Cai Y."/>
            <person name="He Y."/>
            <person name="Gan X."/>
            <person name="Zeng H."/>
            <person name="Yu D."/>
            <person name="Zhu Y."/>
            <person name="Jiang H."/>
            <person name="Qiu Q."/>
            <person name="Yang H."/>
            <person name="Zhang Y.E."/>
            <person name="Wang W."/>
            <person name="Zhu M."/>
            <person name="He S."/>
            <person name="Zhang G."/>
        </authorList>
    </citation>
    <scope>NUCLEOTIDE SEQUENCE</scope>
    <source>
        <strain evidence="3">Allg_001</strain>
    </source>
</reference>
<dbReference type="PROSITE" id="PS51455">
    <property type="entry name" value="PIPK"/>
    <property type="match status" value="1"/>
</dbReference>
<dbReference type="PANTHER" id="PTHR23086">
    <property type="entry name" value="PHOSPHATIDYLINOSITOL-4-PHOSPHATE 5-KINASE"/>
    <property type="match status" value="1"/>
</dbReference>
<dbReference type="GO" id="GO:0005886">
    <property type="term" value="C:plasma membrane"/>
    <property type="evidence" value="ECO:0007669"/>
    <property type="project" value="TreeGrafter"/>
</dbReference>
<keyword evidence="1" id="KW-0067">ATP-binding</keyword>
<dbReference type="GO" id="GO:0005524">
    <property type="term" value="F:ATP binding"/>
    <property type="evidence" value="ECO:0007669"/>
    <property type="project" value="UniProtKB-UniRule"/>
</dbReference>
<name>A0A8J7NX91_ATRSP</name>
<dbReference type="Gene3D" id="3.30.800.10">
    <property type="entry name" value="Phosphatidylinositol Phosphate Kinase II Beta"/>
    <property type="match status" value="1"/>
</dbReference>
<dbReference type="InterPro" id="IPR002498">
    <property type="entry name" value="PInositol-4-P-4/5-kinase_core"/>
</dbReference>
<gene>
    <name evidence="3" type="primary">Pip5kl1</name>
    <name evidence="3" type="ORF">GTO95_0006866</name>
</gene>
<organism evidence="3 4">
    <name type="scientific">Atractosteus spatula</name>
    <name type="common">Alligator gar</name>
    <name type="synonym">Lepisosteus spatula</name>
    <dbReference type="NCBI Taxonomy" id="7917"/>
    <lineage>
        <taxon>Eukaryota</taxon>
        <taxon>Metazoa</taxon>
        <taxon>Chordata</taxon>
        <taxon>Craniata</taxon>
        <taxon>Vertebrata</taxon>
        <taxon>Euteleostomi</taxon>
        <taxon>Actinopterygii</taxon>
        <taxon>Neopterygii</taxon>
        <taxon>Holostei</taxon>
        <taxon>Semionotiformes</taxon>
        <taxon>Lepisosteidae</taxon>
        <taxon>Atractosteus</taxon>
    </lineage>
</organism>
<dbReference type="CDD" id="cd17304">
    <property type="entry name" value="PIPKc_PIP5KL1"/>
    <property type="match status" value="1"/>
</dbReference>
<accession>A0A8J7NX91</accession>
<keyword evidence="1" id="KW-0418">Kinase</keyword>